<dbReference type="Proteomes" id="UP000294692">
    <property type="component" value="Unassembled WGS sequence"/>
</dbReference>
<dbReference type="EMBL" id="SMBX01000003">
    <property type="protein sequence ID" value="TCV00590.1"/>
    <property type="molecule type" value="Genomic_DNA"/>
</dbReference>
<accession>A0A4V2VS11</accession>
<dbReference type="Gene3D" id="3.30.2310.20">
    <property type="entry name" value="RelE-like"/>
    <property type="match status" value="2"/>
</dbReference>
<feature type="region of interest" description="Disordered" evidence="1">
    <location>
        <begin position="1"/>
        <end position="31"/>
    </location>
</feature>
<feature type="compositionally biased region" description="Polar residues" evidence="1">
    <location>
        <begin position="20"/>
        <end position="31"/>
    </location>
</feature>
<dbReference type="OrthoDB" id="9801102at2"/>
<dbReference type="InterPro" id="IPR035093">
    <property type="entry name" value="RelE/ParE_toxin_dom_sf"/>
</dbReference>
<protein>
    <submittedName>
        <fullName evidence="2">Plasmid maintenance system killer protein</fullName>
    </submittedName>
</protein>
<comment type="caution">
    <text evidence="2">The sequence shown here is derived from an EMBL/GenBank/DDBJ whole genome shotgun (WGS) entry which is preliminary data.</text>
</comment>
<gene>
    <name evidence="2" type="ORF">EV686_103171</name>
</gene>
<evidence type="ECO:0000313" key="3">
    <source>
        <dbReference type="Proteomes" id="UP000294692"/>
    </source>
</evidence>
<proteinExistence type="predicted"/>
<evidence type="ECO:0000313" key="2">
    <source>
        <dbReference type="EMBL" id="TCV00590.1"/>
    </source>
</evidence>
<evidence type="ECO:0000256" key="1">
    <source>
        <dbReference type="SAM" id="MobiDB-lite"/>
    </source>
</evidence>
<sequence length="114" mass="13201">MDKTVSQPMAPQDGFPLDSNPLQHAQHSSNRPQSKDFFVFTIFYLVTHKVTILHINMIKSFAHKGLEKFYESGSVAGIQPMHAKRLRLILASNWRLTFRFEDGDVHVINYVDYH</sequence>
<name>A0A4V2VS11_9BURK</name>
<reference evidence="2 3" key="1">
    <citation type="submission" date="2019-03" db="EMBL/GenBank/DDBJ databases">
        <title>Genomic Encyclopedia of Type Strains, Phase IV (KMG-IV): sequencing the most valuable type-strain genomes for metagenomic binning, comparative biology and taxonomic classification.</title>
        <authorList>
            <person name="Goeker M."/>
        </authorList>
    </citation>
    <scope>NUCLEOTIDE SEQUENCE [LARGE SCALE GENOMIC DNA]</scope>
    <source>
        <strain evidence="2 3">DSM 100048</strain>
    </source>
</reference>
<dbReference type="AlphaFoldDB" id="A0A4V2VS11"/>
<keyword evidence="3" id="KW-1185">Reference proteome</keyword>
<organism evidence="2 3">
    <name type="scientific">Paracandidimonas soli</name>
    <dbReference type="NCBI Taxonomy" id="1917182"/>
    <lineage>
        <taxon>Bacteria</taxon>
        <taxon>Pseudomonadati</taxon>
        <taxon>Pseudomonadota</taxon>
        <taxon>Betaproteobacteria</taxon>
        <taxon>Burkholderiales</taxon>
        <taxon>Alcaligenaceae</taxon>
        <taxon>Paracandidimonas</taxon>
    </lineage>
</organism>